<name>A0A4S8KH50_MUSBA</name>
<dbReference type="EMBL" id="PYDT01000001">
    <property type="protein sequence ID" value="THU74702.1"/>
    <property type="molecule type" value="Genomic_DNA"/>
</dbReference>
<sequence>MRELYSLLGHSAQEKMVMRDPGERLSSQQCHGHSRDEVLRTEVKKLFWCKSLAFDSLVFNQSHLKST</sequence>
<keyword evidence="2" id="KW-1185">Reference proteome</keyword>
<proteinExistence type="predicted"/>
<evidence type="ECO:0000313" key="1">
    <source>
        <dbReference type="EMBL" id="THU74702.1"/>
    </source>
</evidence>
<accession>A0A4S8KH50</accession>
<gene>
    <name evidence="1" type="ORF">C4D60_Mb04t36180</name>
</gene>
<comment type="caution">
    <text evidence="1">The sequence shown here is derived from an EMBL/GenBank/DDBJ whole genome shotgun (WGS) entry which is preliminary data.</text>
</comment>
<organism evidence="1 2">
    <name type="scientific">Musa balbisiana</name>
    <name type="common">Banana</name>
    <dbReference type="NCBI Taxonomy" id="52838"/>
    <lineage>
        <taxon>Eukaryota</taxon>
        <taxon>Viridiplantae</taxon>
        <taxon>Streptophyta</taxon>
        <taxon>Embryophyta</taxon>
        <taxon>Tracheophyta</taxon>
        <taxon>Spermatophyta</taxon>
        <taxon>Magnoliopsida</taxon>
        <taxon>Liliopsida</taxon>
        <taxon>Zingiberales</taxon>
        <taxon>Musaceae</taxon>
        <taxon>Musa</taxon>
    </lineage>
</organism>
<evidence type="ECO:0000313" key="2">
    <source>
        <dbReference type="Proteomes" id="UP000317650"/>
    </source>
</evidence>
<dbReference type="AlphaFoldDB" id="A0A4S8KH50"/>
<reference evidence="1 2" key="1">
    <citation type="journal article" date="2019" name="Nat. Plants">
        <title>Genome sequencing of Musa balbisiana reveals subgenome evolution and function divergence in polyploid bananas.</title>
        <authorList>
            <person name="Yao X."/>
        </authorList>
    </citation>
    <scope>NUCLEOTIDE SEQUENCE [LARGE SCALE GENOMIC DNA]</scope>
    <source>
        <strain evidence="2">cv. DH-PKW</strain>
        <tissue evidence="1">Leaves</tissue>
    </source>
</reference>
<protein>
    <submittedName>
        <fullName evidence="1">Uncharacterized protein</fullName>
    </submittedName>
</protein>
<dbReference type="Proteomes" id="UP000317650">
    <property type="component" value="Chromosome 4"/>
</dbReference>